<keyword evidence="4 8" id="KW-0812">Transmembrane</keyword>
<evidence type="ECO:0000256" key="4">
    <source>
        <dbReference type="ARBA" id="ARBA00022692"/>
    </source>
</evidence>
<dbReference type="GO" id="GO:0005886">
    <property type="term" value="C:plasma membrane"/>
    <property type="evidence" value="ECO:0007669"/>
    <property type="project" value="UniProtKB-SubCell"/>
</dbReference>
<evidence type="ECO:0000256" key="8">
    <source>
        <dbReference type="SAM" id="Phobius"/>
    </source>
</evidence>
<evidence type="ECO:0000256" key="1">
    <source>
        <dbReference type="ARBA" id="ARBA00004651"/>
    </source>
</evidence>
<dbReference type="PANTHER" id="PTHR43495:SF2">
    <property type="entry name" value="D-SERINE_D-ALANINE_GLYCINE TRANSPORTER"/>
    <property type="match status" value="1"/>
</dbReference>
<comment type="subcellular location">
    <subcellularLocation>
        <location evidence="1">Cell membrane</location>
        <topology evidence="1">Multi-pass membrane protein</topology>
    </subcellularLocation>
</comment>
<dbReference type="Proteomes" id="UP000315060">
    <property type="component" value="Unassembled WGS sequence"/>
</dbReference>
<evidence type="ECO:0000313" key="11">
    <source>
        <dbReference type="Proteomes" id="UP000315060"/>
    </source>
</evidence>
<feature type="transmembrane region" description="Helical" evidence="8">
    <location>
        <begin position="171"/>
        <end position="190"/>
    </location>
</feature>
<dbReference type="PANTHER" id="PTHR43495">
    <property type="entry name" value="GABA PERMEASE"/>
    <property type="match status" value="1"/>
</dbReference>
<gene>
    <name evidence="10" type="ORF">AZJ28_11960</name>
</gene>
<dbReference type="EMBL" id="VMYC01000318">
    <property type="protein sequence ID" value="TVX65446.1"/>
    <property type="molecule type" value="Genomic_DNA"/>
</dbReference>
<keyword evidence="3" id="KW-1003">Cell membrane</keyword>
<comment type="caution">
    <text evidence="10">The sequence shown here is derived from an EMBL/GenBank/DDBJ whole genome shotgun (WGS) entry which is preliminary data.</text>
</comment>
<evidence type="ECO:0000256" key="5">
    <source>
        <dbReference type="ARBA" id="ARBA00022970"/>
    </source>
</evidence>
<evidence type="ECO:0000256" key="2">
    <source>
        <dbReference type="ARBA" id="ARBA00022448"/>
    </source>
</evidence>
<evidence type="ECO:0000256" key="7">
    <source>
        <dbReference type="ARBA" id="ARBA00023136"/>
    </source>
</evidence>
<dbReference type="Gene3D" id="1.20.1740.10">
    <property type="entry name" value="Amino acid/polyamine transporter I"/>
    <property type="match status" value="1"/>
</dbReference>
<feature type="transmembrane region" description="Helical" evidence="8">
    <location>
        <begin position="27"/>
        <end position="50"/>
    </location>
</feature>
<evidence type="ECO:0000256" key="3">
    <source>
        <dbReference type="ARBA" id="ARBA00022475"/>
    </source>
</evidence>
<feature type="transmembrane region" description="Helical" evidence="8">
    <location>
        <begin position="56"/>
        <end position="77"/>
    </location>
</feature>
<keyword evidence="5" id="KW-0029">Amino-acid transport</keyword>
<feature type="transmembrane region" description="Helical" evidence="8">
    <location>
        <begin position="210"/>
        <end position="230"/>
    </location>
</feature>
<dbReference type="InterPro" id="IPR004841">
    <property type="entry name" value="AA-permease/SLC12A_dom"/>
</dbReference>
<dbReference type="Pfam" id="PF00324">
    <property type="entry name" value="AA_permease"/>
    <property type="match status" value="1"/>
</dbReference>
<dbReference type="GO" id="GO:0055085">
    <property type="term" value="P:transmembrane transport"/>
    <property type="evidence" value="ECO:0007669"/>
    <property type="project" value="InterPro"/>
</dbReference>
<organism evidence="10 11">
    <name type="scientific">Streptococcus pneumoniae</name>
    <dbReference type="NCBI Taxonomy" id="1313"/>
    <lineage>
        <taxon>Bacteria</taxon>
        <taxon>Bacillati</taxon>
        <taxon>Bacillota</taxon>
        <taxon>Bacilli</taxon>
        <taxon>Lactobacillales</taxon>
        <taxon>Streptococcaceae</taxon>
        <taxon>Streptococcus</taxon>
    </lineage>
</organism>
<reference evidence="10 11" key="1">
    <citation type="submission" date="2019-07" db="EMBL/GenBank/DDBJ databases">
        <authorList>
            <person name="Mohale T."/>
        </authorList>
    </citation>
    <scope>NUCLEOTIDE SEQUENCE [LARGE SCALE GENOMIC DNA]</scope>
    <source>
        <strain evidence="10 11">NTPn 59</strain>
    </source>
</reference>
<feature type="transmembrane region" description="Helical" evidence="8">
    <location>
        <begin position="89"/>
        <end position="107"/>
    </location>
</feature>
<protein>
    <submittedName>
        <fullName evidence="10">Amino acid permease</fullName>
    </submittedName>
</protein>
<keyword evidence="6 8" id="KW-1133">Transmembrane helix</keyword>
<feature type="domain" description="Amino acid permease/ SLC12A" evidence="9">
    <location>
        <begin position="7"/>
        <end position="248"/>
    </location>
</feature>
<feature type="transmembrane region" description="Helical" evidence="8">
    <location>
        <begin position="130"/>
        <end position="150"/>
    </location>
</feature>
<name>A0A559GQC7_STREE</name>
<feature type="non-terminal residue" evidence="10">
    <location>
        <position position="267"/>
    </location>
</feature>
<feature type="non-terminal residue" evidence="10">
    <location>
        <position position="1"/>
    </location>
</feature>
<evidence type="ECO:0000259" key="9">
    <source>
        <dbReference type="Pfam" id="PF00324"/>
    </source>
</evidence>
<keyword evidence="2" id="KW-0813">Transport</keyword>
<accession>A0A559GQC7</accession>
<proteinExistence type="predicted"/>
<dbReference type="GO" id="GO:0006865">
    <property type="term" value="P:amino acid transport"/>
    <property type="evidence" value="ECO:0007669"/>
    <property type="project" value="UniProtKB-KW"/>
</dbReference>
<evidence type="ECO:0000313" key="10">
    <source>
        <dbReference type="EMBL" id="TVX65446.1"/>
    </source>
</evidence>
<sequence length="267" mass="30011">DPEQHTFINFITRHLGKGWGYFSVWSYWLSVVFIGMAEITAISHYVQFWFPSWPSWLIQIVFLTILALVNLIAVKLFGEVEFWFAMVKIVAILAMIATGVFMVLTGFETPYGAASLANISNQFSLFPNGVMNFVMAFQMVFFAYLMIEFIGVTTSETKNPRQVLPKAVKEIPLRIVFFYGGALLAIMSIIPWRELASSDSPFVTVFELAGIKWAAALINFVVLTSAASALNSTLYSTGRHLYQIAHDSPNRFLKAIKADTLSRHNVP</sequence>
<evidence type="ECO:0000256" key="6">
    <source>
        <dbReference type="ARBA" id="ARBA00022989"/>
    </source>
</evidence>
<dbReference type="AlphaFoldDB" id="A0A559GQC7"/>
<keyword evidence="7 8" id="KW-0472">Membrane</keyword>